<keyword evidence="1" id="KW-1133">Transmembrane helix</keyword>
<keyword evidence="3" id="KW-1185">Reference proteome</keyword>
<gene>
    <name evidence="2" type="ORF">E7V67_001965</name>
</gene>
<evidence type="ECO:0000313" key="2">
    <source>
        <dbReference type="EMBL" id="WUR13897.1"/>
    </source>
</evidence>
<sequence length="162" mass="17939">MIELMDLSSAIQLACGINFAGSVIMDRHSRYIARCMEYVDYVRSVVLPRANAATRETLENRVVAAENEIFTARFALLPYIRRLQALCFIAGIACTLALVAPAFSKPFPIETASALGLLVAMFCPIPLALVEVERRLKKFKPAIDNAQDRLQKAVHEALRSDA</sequence>
<proteinExistence type="predicted"/>
<organism evidence="2 3">
    <name type="scientific">[Empedobacter] haloabium</name>
    <dbReference type="NCBI Taxonomy" id="592317"/>
    <lineage>
        <taxon>Bacteria</taxon>
        <taxon>Pseudomonadati</taxon>
        <taxon>Pseudomonadota</taxon>
        <taxon>Betaproteobacteria</taxon>
        <taxon>Burkholderiales</taxon>
        <taxon>Oxalobacteraceae</taxon>
        <taxon>Telluria group</taxon>
        <taxon>Telluria group incertae sedis</taxon>
    </lineage>
</organism>
<name>A0ABZ1UN12_9BURK</name>
<evidence type="ECO:0008006" key="4">
    <source>
        <dbReference type="Google" id="ProtNLM"/>
    </source>
</evidence>
<dbReference type="Proteomes" id="UP000321323">
    <property type="component" value="Chromosome"/>
</dbReference>
<reference evidence="2 3" key="1">
    <citation type="journal article" date="2019" name="Int. J. Syst. Evol. Microbiol.">
        <title>The Draft Whole-Genome Sequence of the Antibiotic Producer Empedobacter haloabium ATCC 31962 Provides Indications for Its Taxonomic Reclassification.</title>
        <authorList>
            <person name="Miess H."/>
            <person name="Arlt P."/>
            <person name="Apel A.K."/>
            <person name="Weber T."/>
            <person name="Nieselt K."/>
            <person name="Hanssen F."/>
            <person name="Czemmel S."/>
            <person name="Nahnsen S."/>
            <person name="Gross H."/>
        </authorList>
    </citation>
    <scope>NUCLEOTIDE SEQUENCE [LARGE SCALE GENOMIC DNA]</scope>
    <source>
        <strain evidence="2 3">ATCC 31962</strain>
    </source>
</reference>
<evidence type="ECO:0000313" key="3">
    <source>
        <dbReference type="Proteomes" id="UP000321323"/>
    </source>
</evidence>
<feature type="transmembrane region" description="Helical" evidence="1">
    <location>
        <begin position="83"/>
        <end position="103"/>
    </location>
</feature>
<keyword evidence="1" id="KW-0472">Membrane</keyword>
<dbReference type="EMBL" id="CP136508">
    <property type="protein sequence ID" value="WUR13897.1"/>
    <property type="molecule type" value="Genomic_DNA"/>
</dbReference>
<feature type="transmembrane region" description="Helical" evidence="1">
    <location>
        <begin position="109"/>
        <end position="130"/>
    </location>
</feature>
<evidence type="ECO:0000256" key="1">
    <source>
        <dbReference type="SAM" id="Phobius"/>
    </source>
</evidence>
<keyword evidence="1" id="KW-0812">Transmembrane</keyword>
<protein>
    <recommendedName>
        <fullName evidence="4">DUF2721 domain-containing protein</fullName>
    </recommendedName>
</protein>
<accession>A0ABZ1UN12</accession>